<protein>
    <submittedName>
        <fullName evidence="1">Uncharacterized protein</fullName>
    </submittedName>
</protein>
<dbReference type="AlphaFoldDB" id="A0A645BVQ6"/>
<sequence length="288" mass="31486">MYQAGVPESVYREGYDLIVSLVRFLQHAVLQLGGRGVLVAYVLHDQAVLLESEGLRDGDARIPVPVEVAVLLPGPGIDQLPAIALYVAESGVPFNVFVDPFESGSGGPEYLQGHRLAVRVLGVEYVALLPRGYRESYVLYHTGGHEVVDGHQGLGIEDLCQCASLVSALVCLQRIYSALQISVDLLIGCHGTTLENIQVLGDPVPLAQVHGLSPRVSESYVAFVRLEIPNRDYHQVALSDPHPFLDLSRDAADPGDPVLAHYAYLRGPEQLVSYSEHLSFFYVRQTYT</sequence>
<accession>A0A645BVQ6</accession>
<dbReference type="EMBL" id="VSSQ01022694">
    <property type="protein sequence ID" value="MPM69178.1"/>
    <property type="molecule type" value="Genomic_DNA"/>
</dbReference>
<evidence type="ECO:0000313" key="1">
    <source>
        <dbReference type="EMBL" id="MPM69178.1"/>
    </source>
</evidence>
<comment type="caution">
    <text evidence="1">The sequence shown here is derived from an EMBL/GenBank/DDBJ whole genome shotgun (WGS) entry which is preliminary data.</text>
</comment>
<reference evidence="1" key="1">
    <citation type="submission" date="2019-08" db="EMBL/GenBank/DDBJ databases">
        <authorList>
            <person name="Kucharzyk K."/>
            <person name="Murdoch R.W."/>
            <person name="Higgins S."/>
            <person name="Loffler F."/>
        </authorList>
    </citation>
    <scope>NUCLEOTIDE SEQUENCE</scope>
</reference>
<organism evidence="1">
    <name type="scientific">bioreactor metagenome</name>
    <dbReference type="NCBI Taxonomy" id="1076179"/>
    <lineage>
        <taxon>unclassified sequences</taxon>
        <taxon>metagenomes</taxon>
        <taxon>ecological metagenomes</taxon>
    </lineage>
</organism>
<name>A0A645BVQ6_9ZZZZ</name>
<gene>
    <name evidence="1" type="ORF">SDC9_116122</name>
</gene>
<proteinExistence type="predicted"/>